<evidence type="ECO:0000256" key="3">
    <source>
        <dbReference type="ARBA" id="ARBA00023125"/>
    </source>
</evidence>
<protein>
    <submittedName>
        <fullName evidence="6">DeoR/GlpR transcriptional regulator</fullName>
    </submittedName>
</protein>
<dbReference type="InterPro" id="IPR014036">
    <property type="entry name" value="DeoR-like_C"/>
</dbReference>
<dbReference type="SUPFAM" id="SSF46785">
    <property type="entry name" value="Winged helix' DNA-binding domain"/>
    <property type="match status" value="1"/>
</dbReference>
<keyword evidence="7" id="KW-1185">Reference proteome</keyword>
<dbReference type="SMART" id="SM01134">
    <property type="entry name" value="DeoRC"/>
    <property type="match status" value="1"/>
</dbReference>
<evidence type="ECO:0000256" key="2">
    <source>
        <dbReference type="ARBA" id="ARBA00023015"/>
    </source>
</evidence>
<dbReference type="PRINTS" id="PR00037">
    <property type="entry name" value="HTHLACR"/>
</dbReference>
<evidence type="ECO:0000256" key="4">
    <source>
        <dbReference type="ARBA" id="ARBA00023163"/>
    </source>
</evidence>
<sequence length="259" mass="28516">MTAISRQKQILDYVRKTERVSVQDLIDQLEASPATVRRDLVQLEEEGKVLRIHGAVLDRRSLEGEPSFSLKRKRAPEIKRRIGRAVADEIPPGSSVFIDAGTTCLEAGLELLARDAPYTLYTNSLPLMYHGGNHSSSLIAVGGEVRALTGALVGGMALEWVQHLHFDVAVLGASAVDPSHGLLTTELTEASVKKAVLDHAKVTILAADSGKLEESATVRFADWSHFNTWVTDENFPTAKEKEFRQKHPHLALRKTPNLR</sequence>
<dbReference type="InterPro" id="IPR001034">
    <property type="entry name" value="DeoR_HTH"/>
</dbReference>
<evidence type="ECO:0000313" key="6">
    <source>
        <dbReference type="EMBL" id="MBC2603848.1"/>
    </source>
</evidence>
<evidence type="ECO:0000256" key="1">
    <source>
        <dbReference type="ARBA" id="ARBA00022491"/>
    </source>
</evidence>
<accession>A0A7X1B1F4</accession>
<dbReference type="PROSITE" id="PS00894">
    <property type="entry name" value="HTH_DEOR_1"/>
    <property type="match status" value="1"/>
</dbReference>
<dbReference type="SUPFAM" id="SSF100950">
    <property type="entry name" value="NagB/RpiA/CoA transferase-like"/>
    <property type="match status" value="1"/>
</dbReference>
<feature type="domain" description="HTH deoR-type" evidence="5">
    <location>
        <begin position="3"/>
        <end position="58"/>
    </location>
</feature>
<dbReference type="InterPro" id="IPR037171">
    <property type="entry name" value="NagB/RpiA_transferase-like"/>
</dbReference>
<organism evidence="6 7">
    <name type="scientific">Puniceicoccus vermicola</name>
    <dbReference type="NCBI Taxonomy" id="388746"/>
    <lineage>
        <taxon>Bacteria</taxon>
        <taxon>Pseudomonadati</taxon>
        <taxon>Verrucomicrobiota</taxon>
        <taxon>Opitutia</taxon>
        <taxon>Puniceicoccales</taxon>
        <taxon>Puniceicoccaceae</taxon>
        <taxon>Puniceicoccus</taxon>
    </lineage>
</organism>
<keyword evidence="2" id="KW-0805">Transcription regulation</keyword>
<dbReference type="AlphaFoldDB" id="A0A7X1B1F4"/>
<dbReference type="EMBL" id="JACHVA010000134">
    <property type="protein sequence ID" value="MBC2603848.1"/>
    <property type="molecule type" value="Genomic_DNA"/>
</dbReference>
<dbReference type="GO" id="GO:0003700">
    <property type="term" value="F:DNA-binding transcription factor activity"/>
    <property type="evidence" value="ECO:0007669"/>
    <property type="project" value="InterPro"/>
</dbReference>
<keyword evidence="4" id="KW-0804">Transcription</keyword>
<gene>
    <name evidence="6" type="ORF">H5P30_18880</name>
</gene>
<keyword evidence="3" id="KW-0238">DNA-binding</keyword>
<dbReference type="PANTHER" id="PTHR30363:SF4">
    <property type="entry name" value="GLYCEROL-3-PHOSPHATE REGULON REPRESSOR"/>
    <property type="match status" value="1"/>
</dbReference>
<dbReference type="InterPro" id="IPR018356">
    <property type="entry name" value="Tscrpt_reg_HTH_DeoR_CS"/>
</dbReference>
<dbReference type="InterPro" id="IPR036388">
    <property type="entry name" value="WH-like_DNA-bd_sf"/>
</dbReference>
<name>A0A7X1B1F4_9BACT</name>
<keyword evidence="1" id="KW-0678">Repressor</keyword>
<dbReference type="InterPro" id="IPR036390">
    <property type="entry name" value="WH_DNA-bd_sf"/>
</dbReference>
<dbReference type="SMART" id="SM00420">
    <property type="entry name" value="HTH_DEOR"/>
    <property type="match status" value="1"/>
</dbReference>
<evidence type="ECO:0000259" key="5">
    <source>
        <dbReference type="PROSITE" id="PS51000"/>
    </source>
</evidence>
<dbReference type="Gene3D" id="3.40.50.1360">
    <property type="match status" value="1"/>
</dbReference>
<dbReference type="Gene3D" id="1.10.10.10">
    <property type="entry name" value="Winged helix-like DNA-binding domain superfamily/Winged helix DNA-binding domain"/>
    <property type="match status" value="1"/>
</dbReference>
<proteinExistence type="predicted"/>
<comment type="caution">
    <text evidence="6">The sequence shown here is derived from an EMBL/GenBank/DDBJ whole genome shotgun (WGS) entry which is preliminary data.</text>
</comment>
<dbReference type="PROSITE" id="PS51000">
    <property type="entry name" value="HTH_DEOR_2"/>
    <property type="match status" value="1"/>
</dbReference>
<dbReference type="Proteomes" id="UP000525652">
    <property type="component" value="Unassembled WGS sequence"/>
</dbReference>
<dbReference type="PANTHER" id="PTHR30363">
    <property type="entry name" value="HTH-TYPE TRANSCRIPTIONAL REGULATOR SRLR-RELATED"/>
    <property type="match status" value="1"/>
</dbReference>
<dbReference type="GO" id="GO:0003677">
    <property type="term" value="F:DNA binding"/>
    <property type="evidence" value="ECO:0007669"/>
    <property type="project" value="UniProtKB-KW"/>
</dbReference>
<evidence type="ECO:0000313" key="7">
    <source>
        <dbReference type="Proteomes" id="UP000525652"/>
    </source>
</evidence>
<dbReference type="RefSeq" id="WP_185694467.1">
    <property type="nucleotide sequence ID" value="NZ_JACHVA010000134.1"/>
</dbReference>
<dbReference type="Pfam" id="PF00455">
    <property type="entry name" value="DeoRC"/>
    <property type="match status" value="1"/>
</dbReference>
<reference evidence="6 7" key="1">
    <citation type="submission" date="2020-07" db="EMBL/GenBank/DDBJ databases">
        <authorList>
            <person name="Feng X."/>
        </authorList>
    </citation>
    <scope>NUCLEOTIDE SEQUENCE [LARGE SCALE GENOMIC DNA]</scope>
    <source>
        <strain evidence="6 7">JCM14086</strain>
    </source>
</reference>
<dbReference type="Pfam" id="PF08220">
    <property type="entry name" value="HTH_DeoR"/>
    <property type="match status" value="1"/>
</dbReference>
<dbReference type="InterPro" id="IPR050313">
    <property type="entry name" value="Carb_Metab_HTH_regulators"/>
</dbReference>